<evidence type="ECO:0000313" key="18">
    <source>
        <dbReference type="Proteomes" id="UP000460718"/>
    </source>
</evidence>
<evidence type="ECO:0000313" key="6">
    <source>
        <dbReference type="EMBL" id="KAE9116459.1"/>
    </source>
</evidence>
<dbReference type="EMBL" id="QXFX01001556">
    <property type="protein sequence ID" value="KAE9088353.1"/>
    <property type="molecule type" value="Genomic_DNA"/>
</dbReference>
<proteinExistence type="predicted"/>
<comment type="caution">
    <text evidence="10">The sequence shown here is derived from an EMBL/GenBank/DDBJ whole genome shotgun (WGS) entry which is preliminary data.</text>
</comment>
<keyword evidence="1" id="KW-0732">Signal</keyword>
<dbReference type="EMBL" id="QXGF01001013">
    <property type="protein sequence ID" value="KAE8933432.1"/>
    <property type="molecule type" value="Genomic_DNA"/>
</dbReference>
<dbReference type="Proteomes" id="UP000488956">
    <property type="component" value="Unassembled WGS sequence"/>
</dbReference>
<organism evidence="10 14">
    <name type="scientific">Phytophthora fragariae</name>
    <dbReference type="NCBI Taxonomy" id="53985"/>
    <lineage>
        <taxon>Eukaryota</taxon>
        <taxon>Sar</taxon>
        <taxon>Stramenopiles</taxon>
        <taxon>Oomycota</taxon>
        <taxon>Peronosporomycetes</taxon>
        <taxon>Peronosporales</taxon>
        <taxon>Peronosporaceae</taxon>
        <taxon>Phytophthora</taxon>
    </lineage>
</organism>
<dbReference type="EMBL" id="QXGB01000951">
    <property type="protein sequence ID" value="KAE9200410.1"/>
    <property type="molecule type" value="Genomic_DNA"/>
</dbReference>
<evidence type="ECO:0000313" key="19">
    <source>
        <dbReference type="Proteomes" id="UP000476176"/>
    </source>
</evidence>
<dbReference type="Proteomes" id="UP000460718">
    <property type="component" value="Unassembled WGS sequence"/>
</dbReference>
<evidence type="ECO:0000313" key="7">
    <source>
        <dbReference type="EMBL" id="KAE9200410.1"/>
    </source>
</evidence>
<evidence type="ECO:0000313" key="10">
    <source>
        <dbReference type="EMBL" id="KAE9291338.1"/>
    </source>
</evidence>
<evidence type="ECO:0000313" key="21">
    <source>
        <dbReference type="Proteomes" id="UP000488956"/>
    </source>
</evidence>
<feature type="signal peptide" evidence="1">
    <location>
        <begin position="1"/>
        <end position="17"/>
    </location>
</feature>
<dbReference type="EMBL" id="QXFW01001299">
    <property type="protein sequence ID" value="KAE8993010.1"/>
    <property type="molecule type" value="Genomic_DNA"/>
</dbReference>
<dbReference type="Proteomes" id="UP000441208">
    <property type="component" value="Unassembled WGS sequence"/>
</dbReference>
<sequence length="51" mass="5601">MFRVSLFVWGCHPTVLAVTSARPSHCSIPGRHQCCAQATTLCKKCACIHDK</sequence>
<dbReference type="EMBL" id="QXFY01001219">
    <property type="protein sequence ID" value="KAE9324323.1"/>
    <property type="molecule type" value="Genomic_DNA"/>
</dbReference>
<evidence type="ECO:0000313" key="11">
    <source>
        <dbReference type="EMBL" id="KAE9324323.1"/>
    </source>
</evidence>
<dbReference type="EMBL" id="QXGC01001028">
    <property type="protein sequence ID" value="KAE9213300.1"/>
    <property type="molecule type" value="Genomic_DNA"/>
</dbReference>
<dbReference type="EMBL" id="QXGA01001534">
    <property type="protein sequence ID" value="KAE9116459.1"/>
    <property type="molecule type" value="Genomic_DNA"/>
</dbReference>
<evidence type="ECO:0000313" key="13">
    <source>
        <dbReference type="Proteomes" id="UP000433483"/>
    </source>
</evidence>
<dbReference type="AlphaFoldDB" id="A0A6A4CJ77"/>
<reference evidence="12 13" key="1">
    <citation type="submission" date="2018-08" db="EMBL/GenBank/DDBJ databases">
        <title>Genomic investigation of the strawberry pathogen Phytophthora fragariae indicates pathogenicity is determined by transcriptional variation in three key races.</title>
        <authorList>
            <person name="Adams T.M."/>
            <person name="Armitage A.D."/>
            <person name="Sobczyk M.K."/>
            <person name="Bates H.J."/>
            <person name="Dunwell J.M."/>
            <person name="Nellist C.F."/>
            <person name="Harrison R.J."/>
        </authorList>
    </citation>
    <scope>NUCLEOTIDE SEQUENCE [LARGE SCALE GENOMIC DNA]</scope>
    <source>
        <strain evidence="10 14">A4</strain>
        <strain evidence="9 15">BC-1</strain>
        <strain evidence="8 19">BC-23</strain>
        <strain evidence="7 13">NOV-27</strain>
        <strain evidence="6 16">NOV-5</strain>
        <strain evidence="5 17">NOV-71</strain>
        <strain evidence="11 20">NOV-77</strain>
        <strain evidence="2 12">NOV-9</strain>
        <strain evidence="4 21">ONT-3</strain>
        <strain evidence="3 18">SCRP245</strain>
    </source>
</reference>
<dbReference type="Proteomes" id="UP000433483">
    <property type="component" value="Unassembled WGS sequence"/>
</dbReference>
<dbReference type="Proteomes" id="UP000429523">
    <property type="component" value="Unassembled WGS sequence"/>
</dbReference>
<evidence type="ECO:0000313" key="12">
    <source>
        <dbReference type="Proteomes" id="UP000429523"/>
    </source>
</evidence>
<evidence type="ECO:0000256" key="1">
    <source>
        <dbReference type="SAM" id="SignalP"/>
    </source>
</evidence>
<keyword evidence="13" id="KW-1185">Reference proteome</keyword>
<evidence type="ECO:0000313" key="15">
    <source>
        <dbReference type="Proteomes" id="UP000440367"/>
    </source>
</evidence>
<dbReference type="Proteomes" id="UP000440367">
    <property type="component" value="Unassembled WGS sequence"/>
</dbReference>
<feature type="chain" id="PRO_5036381189" evidence="1">
    <location>
        <begin position="18"/>
        <end position="51"/>
    </location>
</feature>
<evidence type="ECO:0000313" key="16">
    <source>
        <dbReference type="Proteomes" id="UP000440732"/>
    </source>
</evidence>
<dbReference type="Proteomes" id="UP000476176">
    <property type="component" value="Unassembled WGS sequence"/>
</dbReference>
<evidence type="ECO:0000313" key="4">
    <source>
        <dbReference type="EMBL" id="KAE9088353.1"/>
    </source>
</evidence>
<accession>A0A6A4CJ77</accession>
<evidence type="ECO:0000313" key="17">
    <source>
        <dbReference type="Proteomes" id="UP000441208"/>
    </source>
</evidence>
<dbReference type="Proteomes" id="UP000437068">
    <property type="component" value="Unassembled WGS sequence"/>
</dbReference>
<protein>
    <submittedName>
        <fullName evidence="10">Uncharacterized protein</fullName>
    </submittedName>
</protein>
<dbReference type="EMBL" id="QXFZ01000976">
    <property type="protein sequence ID" value="KAE9099856.1"/>
    <property type="molecule type" value="Genomic_DNA"/>
</dbReference>
<evidence type="ECO:0000313" key="8">
    <source>
        <dbReference type="EMBL" id="KAE9213300.1"/>
    </source>
</evidence>
<dbReference type="EMBL" id="QXGD01001009">
    <property type="protein sequence ID" value="KAE9217514.1"/>
    <property type="molecule type" value="Genomic_DNA"/>
</dbReference>
<evidence type="ECO:0000313" key="2">
    <source>
        <dbReference type="EMBL" id="KAE8933432.1"/>
    </source>
</evidence>
<evidence type="ECO:0000313" key="14">
    <source>
        <dbReference type="Proteomes" id="UP000437068"/>
    </source>
</evidence>
<evidence type="ECO:0000313" key="5">
    <source>
        <dbReference type="EMBL" id="KAE9099856.1"/>
    </source>
</evidence>
<name>A0A6A4CJ77_9STRA</name>
<evidence type="ECO:0000313" key="9">
    <source>
        <dbReference type="EMBL" id="KAE9217514.1"/>
    </source>
</evidence>
<evidence type="ECO:0000313" key="20">
    <source>
        <dbReference type="Proteomes" id="UP000486351"/>
    </source>
</evidence>
<dbReference type="Proteomes" id="UP000486351">
    <property type="component" value="Unassembled WGS sequence"/>
</dbReference>
<dbReference type="EMBL" id="QXGE01001537">
    <property type="protein sequence ID" value="KAE9291338.1"/>
    <property type="molecule type" value="Genomic_DNA"/>
</dbReference>
<evidence type="ECO:0000313" key="3">
    <source>
        <dbReference type="EMBL" id="KAE8993010.1"/>
    </source>
</evidence>
<dbReference type="Proteomes" id="UP000440732">
    <property type="component" value="Unassembled WGS sequence"/>
</dbReference>
<gene>
    <name evidence="10" type="ORF">PF001_g19204</name>
    <name evidence="9" type="ORF">PF002_g16771</name>
    <name evidence="8" type="ORF">PF004_g15389</name>
    <name evidence="7" type="ORF">PF005_g15357</name>
    <name evidence="6" type="ORF">PF006_g19032</name>
    <name evidence="5" type="ORF">PF007_g15726</name>
    <name evidence="11" type="ORF">PF008_g17144</name>
    <name evidence="2" type="ORF">PF009_g16561</name>
    <name evidence="4" type="ORF">PF010_g19409</name>
    <name evidence="3" type="ORF">PF011_g17311</name>
</gene>